<protein>
    <submittedName>
        <fullName evidence="6">Putative xpa-binding protein 1</fullName>
    </submittedName>
</protein>
<reference evidence="6 7" key="1">
    <citation type="submission" date="2019-03" db="EMBL/GenBank/DDBJ databases">
        <title>Single cell metagenomics reveals metabolic interactions within the superorganism composed of flagellate Streblomastix strix and complex community of Bacteroidetes bacteria on its surface.</title>
        <authorList>
            <person name="Treitli S.C."/>
            <person name="Kolisko M."/>
            <person name="Husnik F."/>
            <person name="Keeling P."/>
            <person name="Hampl V."/>
        </authorList>
    </citation>
    <scope>NUCLEOTIDE SEQUENCE [LARGE SCALE GENOMIC DNA]</scope>
    <source>
        <strain evidence="6">ST1C</strain>
    </source>
</reference>
<evidence type="ECO:0000256" key="4">
    <source>
        <dbReference type="ARBA" id="ARBA00023134"/>
    </source>
</evidence>
<feature type="region of interest" description="Disordered" evidence="5">
    <location>
        <begin position="430"/>
        <end position="453"/>
    </location>
</feature>
<evidence type="ECO:0000256" key="2">
    <source>
        <dbReference type="ARBA" id="ARBA00022741"/>
    </source>
</evidence>
<dbReference type="GO" id="GO:0003924">
    <property type="term" value="F:GTPase activity"/>
    <property type="evidence" value="ECO:0007669"/>
    <property type="project" value="TreeGrafter"/>
</dbReference>
<dbReference type="OrthoDB" id="243313at2759"/>
<dbReference type="SUPFAM" id="SSF52540">
    <property type="entry name" value="P-loop containing nucleoside triphosphate hydrolases"/>
    <property type="match status" value="1"/>
</dbReference>
<dbReference type="GO" id="GO:0005525">
    <property type="term" value="F:GTP binding"/>
    <property type="evidence" value="ECO:0007669"/>
    <property type="project" value="UniProtKB-KW"/>
</dbReference>
<sequence length="453" mass="52131">MSDPTKKTPTVILFIGMAGSGKTTLVEAARKAIRKSGHKTYLINLDPAVVSVPYKPNINIQDTVNFKEAMTQYNLGPNGAILTSPWPSLLPVKNSLNEHEQELLLSAYPTYDDFKLSVFDSFRQALVPAFEHVSGIEQSSFEKISQFLLQNLDVFLILGVKRANDIQFSNAINTLRKIQADSTQMLQSFEQENNSLSQDRDEKEIDIKHIKEYDRKQQIKEKKEKPQNQQDNNEDIHLKSNIPVTILSLDMHRIEKPSPQSEDNEKTLLELPSTRISSKKVWNNKNDAPEEKEDVIDDAQYDGVAECQFCQKLFPYNDLDVHEAICDKKPRYASHHNHMDIKSEFDNHFRDFNNQFDNHLNEFPRSQLFNSNMRDNEDAIRDPFPSQHFQSHYSFTHSHNHDNSSPTQIACKFCGDMRSEVRCDSAQFHPPVREGKEQGMSREALGQHLQIQD</sequence>
<evidence type="ECO:0000313" key="6">
    <source>
        <dbReference type="EMBL" id="KAA6369942.1"/>
    </source>
</evidence>
<name>A0A5J4UJ69_9EUKA</name>
<comment type="similarity">
    <text evidence="1">Belongs to the GPN-loop GTPase family.</text>
</comment>
<dbReference type="EMBL" id="SNRW01015872">
    <property type="protein sequence ID" value="KAA6369942.1"/>
    <property type="molecule type" value="Genomic_DNA"/>
</dbReference>
<organism evidence="6 7">
    <name type="scientific">Streblomastix strix</name>
    <dbReference type="NCBI Taxonomy" id="222440"/>
    <lineage>
        <taxon>Eukaryota</taxon>
        <taxon>Metamonada</taxon>
        <taxon>Preaxostyla</taxon>
        <taxon>Oxymonadida</taxon>
        <taxon>Streblomastigidae</taxon>
        <taxon>Streblomastix</taxon>
    </lineage>
</organism>
<proteinExistence type="inferred from homology"/>
<keyword evidence="3" id="KW-0378">Hydrolase</keyword>
<keyword evidence="4" id="KW-0342">GTP-binding</keyword>
<dbReference type="Proteomes" id="UP000324800">
    <property type="component" value="Unassembled WGS sequence"/>
</dbReference>
<feature type="region of interest" description="Disordered" evidence="5">
    <location>
        <begin position="216"/>
        <end position="237"/>
    </location>
</feature>
<dbReference type="InterPro" id="IPR027417">
    <property type="entry name" value="P-loop_NTPase"/>
</dbReference>
<dbReference type="PANTHER" id="PTHR21231:SF8">
    <property type="entry name" value="GPN-LOOP GTPASE 1"/>
    <property type="match status" value="1"/>
</dbReference>
<comment type="caution">
    <text evidence="6">The sequence shown here is derived from an EMBL/GenBank/DDBJ whole genome shotgun (WGS) entry which is preliminary data.</text>
</comment>
<dbReference type="InterPro" id="IPR004130">
    <property type="entry name" value="Gpn"/>
</dbReference>
<evidence type="ECO:0000256" key="3">
    <source>
        <dbReference type="ARBA" id="ARBA00022801"/>
    </source>
</evidence>
<dbReference type="Gene3D" id="3.40.50.300">
    <property type="entry name" value="P-loop containing nucleotide triphosphate hydrolases"/>
    <property type="match status" value="1"/>
</dbReference>
<feature type="compositionally biased region" description="Basic and acidic residues" evidence="5">
    <location>
        <begin position="431"/>
        <end position="440"/>
    </location>
</feature>
<feature type="compositionally biased region" description="Basic and acidic residues" evidence="5">
    <location>
        <begin position="216"/>
        <end position="226"/>
    </location>
</feature>
<gene>
    <name evidence="6" type="ORF">EZS28_034531</name>
</gene>
<evidence type="ECO:0000256" key="1">
    <source>
        <dbReference type="ARBA" id="ARBA00005290"/>
    </source>
</evidence>
<feature type="non-terminal residue" evidence="6">
    <location>
        <position position="453"/>
    </location>
</feature>
<dbReference type="Pfam" id="PF03029">
    <property type="entry name" value="ATP_bind_1"/>
    <property type="match status" value="1"/>
</dbReference>
<keyword evidence="2" id="KW-0547">Nucleotide-binding</keyword>
<evidence type="ECO:0000256" key="5">
    <source>
        <dbReference type="SAM" id="MobiDB-lite"/>
    </source>
</evidence>
<dbReference type="AlphaFoldDB" id="A0A5J4UJ69"/>
<evidence type="ECO:0000313" key="7">
    <source>
        <dbReference type="Proteomes" id="UP000324800"/>
    </source>
</evidence>
<dbReference type="PANTHER" id="PTHR21231">
    <property type="entry name" value="XPA-BINDING PROTEIN 1-RELATED"/>
    <property type="match status" value="1"/>
</dbReference>
<accession>A0A5J4UJ69</accession>